<feature type="region of interest" description="Disordered" evidence="1">
    <location>
        <begin position="135"/>
        <end position="162"/>
    </location>
</feature>
<evidence type="ECO:0000313" key="4">
    <source>
        <dbReference type="Proteomes" id="UP000614460"/>
    </source>
</evidence>
<keyword evidence="2" id="KW-0812">Transmembrane</keyword>
<dbReference type="EMBL" id="BMKM01000017">
    <property type="protein sequence ID" value="GGE34939.1"/>
    <property type="molecule type" value="Genomic_DNA"/>
</dbReference>
<dbReference type="AlphaFoldDB" id="A0A8H9G4N3"/>
<sequence>MSAFNRFKEQVLKAYWEKHSNNELHDRLANPTSANLRDYALFLLGSGLNPDDKKTLRDFFILKDEHGDLEKSIAGIDIDKLKPVRYFIDKKTNNPDETIVKLLAVLIDFQPRPFRIDDWTENPTIPFTSISKPTVLENDRSGKSQDLEPQTEPESIESPKPVDYKRKGSKLNKKAVLLVSSGGIIAASLGYIGFKEKKECMCWFKDQYIVVDCINNNLRNKNVIALDQDKLENFKKITRYDTLGIKDVNKIWYSKVNNEVEFFTEAGKHPEHAERGLKLATEYIIRKYAMGENTDTTEKTGINNSE</sequence>
<name>A0A8H9G4N3_9SPHI</name>
<dbReference type="Proteomes" id="UP000614460">
    <property type="component" value="Unassembled WGS sequence"/>
</dbReference>
<organism evidence="3 4">
    <name type="scientific">Sphingobacterium cellulitidis</name>
    <dbReference type="NCBI Taxonomy" id="1768011"/>
    <lineage>
        <taxon>Bacteria</taxon>
        <taxon>Pseudomonadati</taxon>
        <taxon>Bacteroidota</taxon>
        <taxon>Sphingobacteriia</taxon>
        <taxon>Sphingobacteriales</taxon>
        <taxon>Sphingobacteriaceae</taxon>
        <taxon>Sphingobacterium</taxon>
    </lineage>
</organism>
<feature type="transmembrane region" description="Helical" evidence="2">
    <location>
        <begin position="175"/>
        <end position="194"/>
    </location>
</feature>
<evidence type="ECO:0000313" key="3">
    <source>
        <dbReference type="EMBL" id="GGE34939.1"/>
    </source>
</evidence>
<proteinExistence type="predicted"/>
<keyword evidence="4" id="KW-1185">Reference proteome</keyword>
<reference evidence="3" key="1">
    <citation type="journal article" date="2014" name="Int. J. Syst. Evol. Microbiol.">
        <title>Complete genome sequence of Corynebacterium casei LMG S-19264T (=DSM 44701T), isolated from a smear-ripened cheese.</title>
        <authorList>
            <consortium name="US DOE Joint Genome Institute (JGI-PGF)"/>
            <person name="Walter F."/>
            <person name="Albersmeier A."/>
            <person name="Kalinowski J."/>
            <person name="Ruckert C."/>
        </authorList>
    </citation>
    <scope>NUCLEOTIDE SEQUENCE</scope>
    <source>
        <strain evidence="3">CGMCC 1.15966</strain>
    </source>
</reference>
<keyword evidence="2" id="KW-0472">Membrane</keyword>
<evidence type="ECO:0000256" key="1">
    <source>
        <dbReference type="SAM" id="MobiDB-lite"/>
    </source>
</evidence>
<gene>
    <name evidence="3" type="ORF">GCM10011516_35690</name>
</gene>
<reference evidence="3" key="2">
    <citation type="submission" date="2020-09" db="EMBL/GenBank/DDBJ databases">
        <authorList>
            <person name="Sun Q."/>
            <person name="Zhou Y."/>
        </authorList>
    </citation>
    <scope>NUCLEOTIDE SEQUENCE</scope>
    <source>
        <strain evidence="3">CGMCC 1.15966</strain>
    </source>
</reference>
<accession>A0A8H9G4N3</accession>
<dbReference type="RefSeq" id="WP_141202157.1">
    <property type="nucleotide sequence ID" value="NZ_CP171136.1"/>
</dbReference>
<feature type="compositionally biased region" description="Basic and acidic residues" evidence="1">
    <location>
        <begin position="137"/>
        <end position="146"/>
    </location>
</feature>
<protein>
    <submittedName>
        <fullName evidence="3">Uncharacterized protein</fullName>
    </submittedName>
</protein>
<comment type="caution">
    <text evidence="3">The sequence shown here is derived from an EMBL/GenBank/DDBJ whole genome shotgun (WGS) entry which is preliminary data.</text>
</comment>
<evidence type="ECO:0000256" key="2">
    <source>
        <dbReference type="SAM" id="Phobius"/>
    </source>
</evidence>
<keyword evidence="2" id="KW-1133">Transmembrane helix</keyword>